<name>A0A0M4LW53_9SPHN</name>
<evidence type="ECO:0000313" key="24">
    <source>
        <dbReference type="Proteomes" id="UP000057938"/>
    </source>
</evidence>
<dbReference type="Gene3D" id="3.40.50.2300">
    <property type="match status" value="1"/>
</dbReference>
<dbReference type="FunFam" id="3.30.565.10:FF:000010">
    <property type="entry name" value="Sensor histidine kinase RcsC"/>
    <property type="match status" value="1"/>
</dbReference>
<proteinExistence type="predicted"/>
<keyword evidence="5" id="KW-0997">Cell inner membrane</keyword>
<dbReference type="FunFam" id="1.10.287.130:FF:000004">
    <property type="entry name" value="Ethylene receptor 1"/>
    <property type="match status" value="1"/>
</dbReference>
<dbReference type="STRING" id="361183.AMC99_02213"/>
<dbReference type="Pfam" id="PF00512">
    <property type="entry name" value="HisKA"/>
    <property type="match status" value="1"/>
</dbReference>
<evidence type="ECO:0000259" key="20">
    <source>
        <dbReference type="PROSITE" id="PS50112"/>
    </source>
</evidence>
<keyword evidence="9" id="KW-0547">Nucleotide-binding</keyword>
<evidence type="ECO:0000256" key="15">
    <source>
        <dbReference type="PROSITE-ProRule" id="PRU00110"/>
    </source>
</evidence>
<dbReference type="Pfam" id="PF01627">
    <property type="entry name" value="Hpt"/>
    <property type="match status" value="1"/>
</dbReference>
<protein>
    <recommendedName>
        <fullName evidence="3">histidine kinase</fullName>
        <ecNumber evidence="3">2.7.13.3</ecNumber>
    </recommendedName>
</protein>
<dbReference type="Gene3D" id="1.20.120.160">
    <property type="entry name" value="HPT domain"/>
    <property type="match status" value="1"/>
</dbReference>
<evidence type="ECO:0000256" key="11">
    <source>
        <dbReference type="ARBA" id="ARBA00022840"/>
    </source>
</evidence>
<keyword evidence="6 16" id="KW-0597">Phosphoprotein</keyword>
<keyword evidence="8 17" id="KW-0812">Transmembrane</keyword>
<sequence length="908" mass="97844">MAAALAFGIVAFASIELTRGDGRIAAVWIPNALAVVFMLRVRLAREWLFLGSLFAGNVLANVFAGDDAWHAIGLAACNLAEILIAVHLSRRFCGMRPDMEDIGQLSRFVGAAAIAAPFASATLAMAILGGDGPASLVLWLKWAVTDGLGMIIIAPASLIIVDSWRRRRWPSRREAIEWSILTIAGTTMTVAVFAQTEFPLLFLTGLVVLSHAFRLGALGTAFSVTKVASIATVFTSLELGPINLIQHSDSAEIVVLQGFIAAAFLMGLPVAAILSGRNRLIQEIEQSRRELALLADNITDAVLRFDLDGVCTYASPSVGEVLGEPAAAFRGTRASDRAHPDAIDRISEAEERLLSGEAEKQRFTYRRLLDDPHGKPVYIEADCAIARAPATGEAEGIVVSARDVTARVELELQLVRARRHAEDAAHAKSQFLANMSHEIRTPMNGVLGFAELLLQEPLEGKQRRHAELIVQSGRSMMLLLNDILDLSKIEAGQIVIEQSPVDIVRLIDECVALQMAAAEGKGLELEVDAGSDECWSVTDALRLRQIVLNLIGNAIKFTMQGSIQVSIETGDGRLEISVRDTGIGIPEDRLEDIFTPFEQGDSNTDRKYGGTGLGLSISRQLAELLGGSLGVTSREGIGTEFTICLPLVETAAPAIDSVPKGEPESTDLPEKARILLVEDHDVNRLLVTEMLERCDQQVNVAHDGNAAISMVLDAHARGEPFALVLMDVQMPDCDGYSATRAIRAEGIGPATLPIIALTANAFPEDIAAARDSGMQGHLAKPLVFAELVATLQRWLPTTIVEDDRSAATVLPDDLPRAVPRRHSDKILATWQERRREAIDAVAQALRSGSLTGVDGEDLARLVHKLAGTAGMFGEDRLGECAAAFERALRSEVDPEVREELARDLLEAA</sequence>
<evidence type="ECO:0000256" key="17">
    <source>
        <dbReference type="SAM" id="Phobius"/>
    </source>
</evidence>
<dbReference type="Pfam" id="PF08448">
    <property type="entry name" value="PAS_4"/>
    <property type="match status" value="1"/>
</dbReference>
<dbReference type="CDD" id="cd00082">
    <property type="entry name" value="HisKA"/>
    <property type="match status" value="1"/>
</dbReference>
<feature type="domain" description="PAC" evidence="21">
    <location>
        <begin position="362"/>
        <end position="416"/>
    </location>
</feature>
<feature type="domain" description="Histidine kinase" evidence="18">
    <location>
        <begin position="434"/>
        <end position="649"/>
    </location>
</feature>
<evidence type="ECO:0000256" key="14">
    <source>
        <dbReference type="ARBA" id="ARBA00023136"/>
    </source>
</evidence>
<dbReference type="SMART" id="SM00387">
    <property type="entry name" value="HATPase_c"/>
    <property type="match status" value="1"/>
</dbReference>
<dbReference type="PANTHER" id="PTHR43047">
    <property type="entry name" value="TWO-COMPONENT HISTIDINE PROTEIN KINASE"/>
    <property type="match status" value="1"/>
</dbReference>
<evidence type="ECO:0000256" key="7">
    <source>
        <dbReference type="ARBA" id="ARBA00022679"/>
    </source>
</evidence>
<feature type="transmembrane region" description="Helical" evidence="17">
    <location>
        <begin position="47"/>
        <end position="64"/>
    </location>
</feature>
<feature type="transmembrane region" description="Helical" evidence="17">
    <location>
        <begin position="108"/>
        <end position="130"/>
    </location>
</feature>
<dbReference type="Gene3D" id="1.10.287.130">
    <property type="match status" value="1"/>
</dbReference>
<dbReference type="Pfam" id="PF05231">
    <property type="entry name" value="MASE1"/>
    <property type="match status" value="1"/>
</dbReference>
<dbReference type="SUPFAM" id="SSF55785">
    <property type="entry name" value="PYP-like sensor domain (PAS domain)"/>
    <property type="match status" value="1"/>
</dbReference>
<keyword evidence="24" id="KW-1185">Reference proteome</keyword>
<dbReference type="SUPFAM" id="SSF52172">
    <property type="entry name" value="CheY-like"/>
    <property type="match status" value="1"/>
</dbReference>
<feature type="domain" description="PAS" evidence="20">
    <location>
        <begin position="287"/>
        <end position="357"/>
    </location>
</feature>
<feature type="transmembrane region" description="Helical" evidence="17">
    <location>
        <begin position="253"/>
        <end position="274"/>
    </location>
</feature>
<dbReference type="SUPFAM" id="SSF47226">
    <property type="entry name" value="Histidine-containing phosphotransfer domain, HPT domain"/>
    <property type="match status" value="1"/>
</dbReference>
<dbReference type="PATRIC" id="fig|361183.4.peg.2174"/>
<evidence type="ECO:0000256" key="6">
    <source>
        <dbReference type="ARBA" id="ARBA00022553"/>
    </source>
</evidence>
<evidence type="ECO:0000256" key="3">
    <source>
        <dbReference type="ARBA" id="ARBA00012438"/>
    </source>
</evidence>
<dbReference type="SUPFAM" id="SSF55874">
    <property type="entry name" value="ATPase domain of HSP90 chaperone/DNA topoisomerase II/histidine kinase"/>
    <property type="match status" value="1"/>
</dbReference>
<dbReference type="EC" id="2.7.13.3" evidence="3"/>
<evidence type="ECO:0000256" key="4">
    <source>
        <dbReference type="ARBA" id="ARBA00022475"/>
    </source>
</evidence>
<dbReference type="CDD" id="cd00130">
    <property type="entry name" value="PAS"/>
    <property type="match status" value="1"/>
</dbReference>
<organism evidence="23 24">
    <name type="scientific">Altererythrobacter epoxidivorans</name>
    <dbReference type="NCBI Taxonomy" id="361183"/>
    <lineage>
        <taxon>Bacteria</taxon>
        <taxon>Pseudomonadati</taxon>
        <taxon>Pseudomonadota</taxon>
        <taxon>Alphaproteobacteria</taxon>
        <taxon>Sphingomonadales</taxon>
        <taxon>Erythrobacteraceae</taxon>
        <taxon>Altererythrobacter</taxon>
    </lineage>
</organism>
<dbReference type="InterPro" id="IPR011006">
    <property type="entry name" value="CheY-like_superfamily"/>
</dbReference>
<evidence type="ECO:0000256" key="10">
    <source>
        <dbReference type="ARBA" id="ARBA00022777"/>
    </source>
</evidence>
<dbReference type="Gene3D" id="3.30.450.20">
    <property type="entry name" value="PAS domain"/>
    <property type="match status" value="1"/>
</dbReference>
<dbReference type="InterPro" id="IPR000700">
    <property type="entry name" value="PAS-assoc_C"/>
</dbReference>
<dbReference type="EMBL" id="CP012669">
    <property type="protein sequence ID" value="ALE17491.1"/>
    <property type="molecule type" value="Genomic_DNA"/>
</dbReference>
<dbReference type="InterPro" id="IPR003661">
    <property type="entry name" value="HisK_dim/P_dom"/>
</dbReference>
<keyword evidence="10 23" id="KW-0418">Kinase</keyword>
<dbReference type="InterPro" id="IPR036890">
    <property type="entry name" value="HATPase_C_sf"/>
</dbReference>
<feature type="domain" description="HPt" evidence="22">
    <location>
        <begin position="819"/>
        <end position="908"/>
    </location>
</feature>
<dbReference type="CDD" id="cd17546">
    <property type="entry name" value="REC_hyHK_CKI1_RcsC-like"/>
    <property type="match status" value="1"/>
</dbReference>
<evidence type="ECO:0000256" key="5">
    <source>
        <dbReference type="ARBA" id="ARBA00022519"/>
    </source>
</evidence>
<comment type="subcellular location">
    <subcellularLocation>
        <location evidence="2">Cell inner membrane</location>
        <topology evidence="2">Multi-pass membrane protein</topology>
    </subcellularLocation>
</comment>
<dbReference type="SMART" id="SM00388">
    <property type="entry name" value="HisKA"/>
    <property type="match status" value="1"/>
</dbReference>
<dbReference type="Proteomes" id="UP000057938">
    <property type="component" value="Chromosome"/>
</dbReference>
<feature type="transmembrane region" description="Helical" evidence="17">
    <location>
        <begin position="176"/>
        <end position="194"/>
    </location>
</feature>
<evidence type="ECO:0000256" key="13">
    <source>
        <dbReference type="ARBA" id="ARBA00023012"/>
    </source>
</evidence>
<evidence type="ECO:0000256" key="1">
    <source>
        <dbReference type="ARBA" id="ARBA00000085"/>
    </source>
</evidence>
<dbReference type="PROSITE" id="PS50894">
    <property type="entry name" value="HPT"/>
    <property type="match status" value="1"/>
</dbReference>
<keyword evidence="12 17" id="KW-1133">Transmembrane helix</keyword>
<dbReference type="InterPro" id="IPR013656">
    <property type="entry name" value="PAS_4"/>
</dbReference>
<evidence type="ECO:0000259" key="22">
    <source>
        <dbReference type="PROSITE" id="PS50894"/>
    </source>
</evidence>
<dbReference type="InterPro" id="IPR007895">
    <property type="entry name" value="MASE1"/>
</dbReference>
<dbReference type="Pfam" id="PF00072">
    <property type="entry name" value="Response_reg"/>
    <property type="match status" value="1"/>
</dbReference>
<evidence type="ECO:0000313" key="23">
    <source>
        <dbReference type="EMBL" id="ALE17491.1"/>
    </source>
</evidence>
<feature type="transmembrane region" description="Helical" evidence="17">
    <location>
        <begin position="70"/>
        <end position="88"/>
    </location>
</feature>
<dbReference type="InterPro" id="IPR035965">
    <property type="entry name" value="PAS-like_dom_sf"/>
</dbReference>
<dbReference type="PRINTS" id="PR00344">
    <property type="entry name" value="BCTRLSENSOR"/>
</dbReference>
<dbReference type="GO" id="GO:0000155">
    <property type="term" value="F:phosphorelay sensor kinase activity"/>
    <property type="evidence" value="ECO:0007669"/>
    <property type="project" value="InterPro"/>
</dbReference>
<keyword evidence="4" id="KW-1003">Cell membrane</keyword>
<dbReference type="PANTHER" id="PTHR43047:SF78">
    <property type="entry name" value="SENSORY_REGULATORY PROTEIN RPFC"/>
    <property type="match status" value="1"/>
</dbReference>
<feature type="modified residue" description="Phosphohistidine" evidence="15">
    <location>
        <position position="863"/>
    </location>
</feature>
<feature type="modified residue" description="4-aspartylphosphate" evidence="16">
    <location>
        <position position="727"/>
    </location>
</feature>
<keyword evidence="7" id="KW-0808">Transferase</keyword>
<feature type="domain" description="Response regulatory" evidence="19">
    <location>
        <begin position="673"/>
        <end position="795"/>
    </location>
</feature>
<evidence type="ECO:0000256" key="12">
    <source>
        <dbReference type="ARBA" id="ARBA00022989"/>
    </source>
</evidence>
<evidence type="ECO:0000256" key="8">
    <source>
        <dbReference type="ARBA" id="ARBA00022692"/>
    </source>
</evidence>
<keyword evidence="14 17" id="KW-0472">Membrane</keyword>
<evidence type="ECO:0000256" key="16">
    <source>
        <dbReference type="PROSITE-ProRule" id="PRU00169"/>
    </source>
</evidence>
<dbReference type="PROSITE" id="PS50113">
    <property type="entry name" value="PAC"/>
    <property type="match status" value="1"/>
</dbReference>
<dbReference type="CDD" id="cd00088">
    <property type="entry name" value="HPT"/>
    <property type="match status" value="1"/>
</dbReference>
<dbReference type="InterPro" id="IPR004358">
    <property type="entry name" value="Sig_transdc_His_kin-like_C"/>
</dbReference>
<evidence type="ECO:0000256" key="9">
    <source>
        <dbReference type="ARBA" id="ARBA00022741"/>
    </source>
</evidence>
<feature type="transmembrane region" description="Helical" evidence="17">
    <location>
        <begin position="23"/>
        <end position="40"/>
    </location>
</feature>
<dbReference type="InterPro" id="IPR036641">
    <property type="entry name" value="HPT_dom_sf"/>
</dbReference>
<dbReference type="GO" id="GO:0005886">
    <property type="term" value="C:plasma membrane"/>
    <property type="evidence" value="ECO:0007669"/>
    <property type="project" value="UniProtKB-SubCell"/>
</dbReference>
<keyword evidence="13" id="KW-0902">Two-component regulatory system</keyword>
<keyword evidence="11" id="KW-0067">ATP-binding</keyword>
<dbReference type="SMART" id="SM00091">
    <property type="entry name" value="PAS"/>
    <property type="match status" value="1"/>
</dbReference>
<evidence type="ECO:0000256" key="2">
    <source>
        <dbReference type="ARBA" id="ARBA00004429"/>
    </source>
</evidence>
<dbReference type="CDD" id="cd16922">
    <property type="entry name" value="HATPase_EvgS-ArcB-TorS-like"/>
    <property type="match status" value="1"/>
</dbReference>
<dbReference type="SUPFAM" id="SSF47384">
    <property type="entry name" value="Homodimeric domain of signal transducing histidine kinase"/>
    <property type="match status" value="1"/>
</dbReference>
<dbReference type="GO" id="GO:0005524">
    <property type="term" value="F:ATP binding"/>
    <property type="evidence" value="ECO:0007669"/>
    <property type="project" value="UniProtKB-KW"/>
</dbReference>
<dbReference type="InterPro" id="IPR000014">
    <property type="entry name" value="PAS"/>
</dbReference>
<dbReference type="Gene3D" id="3.30.565.10">
    <property type="entry name" value="Histidine kinase-like ATPase, C-terminal domain"/>
    <property type="match status" value="1"/>
</dbReference>
<dbReference type="SMART" id="SM00448">
    <property type="entry name" value="REC"/>
    <property type="match status" value="1"/>
</dbReference>
<dbReference type="Pfam" id="PF02518">
    <property type="entry name" value="HATPase_c"/>
    <property type="match status" value="1"/>
</dbReference>
<evidence type="ECO:0000259" key="18">
    <source>
        <dbReference type="PROSITE" id="PS50109"/>
    </source>
</evidence>
<reference evidence="23 24" key="1">
    <citation type="submission" date="2015-09" db="EMBL/GenBank/DDBJ databases">
        <title>Complete genome sequence of a benzo[a]pyrene-degrading bacterium Altererythrobacter epoxidivorans CGMCC 1.7731T.</title>
        <authorList>
            <person name="Li Z."/>
            <person name="Cheng H."/>
            <person name="Huo Y."/>
            <person name="Xu X."/>
        </authorList>
    </citation>
    <scope>NUCLEOTIDE SEQUENCE [LARGE SCALE GENOMIC DNA]</scope>
    <source>
        <strain evidence="23 24">CGMCC 1.7731</strain>
    </source>
</reference>
<dbReference type="InterPro" id="IPR036097">
    <property type="entry name" value="HisK_dim/P_sf"/>
</dbReference>
<dbReference type="InterPro" id="IPR008207">
    <property type="entry name" value="Sig_transdc_His_kin_Hpt_dom"/>
</dbReference>
<dbReference type="PROSITE" id="PS50112">
    <property type="entry name" value="PAS"/>
    <property type="match status" value="1"/>
</dbReference>
<dbReference type="InterPro" id="IPR003594">
    <property type="entry name" value="HATPase_dom"/>
</dbReference>
<evidence type="ECO:0000259" key="21">
    <source>
        <dbReference type="PROSITE" id="PS50113"/>
    </source>
</evidence>
<comment type="catalytic activity">
    <reaction evidence="1">
        <text>ATP + protein L-histidine = ADP + protein N-phospho-L-histidine.</text>
        <dbReference type="EC" id="2.7.13.3"/>
    </reaction>
</comment>
<dbReference type="PROSITE" id="PS50110">
    <property type="entry name" value="RESPONSE_REGULATORY"/>
    <property type="match status" value="1"/>
</dbReference>
<gene>
    <name evidence="23" type="ORF">AMC99_02213</name>
</gene>
<evidence type="ECO:0000259" key="19">
    <source>
        <dbReference type="PROSITE" id="PS50110"/>
    </source>
</evidence>
<dbReference type="KEGG" id="aep:AMC99_02213"/>
<dbReference type="InterPro" id="IPR001789">
    <property type="entry name" value="Sig_transdc_resp-reg_receiver"/>
</dbReference>
<feature type="transmembrane region" description="Helical" evidence="17">
    <location>
        <begin position="142"/>
        <end position="164"/>
    </location>
</feature>
<dbReference type="PROSITE" id="PS50109">
    <property type="entry name" value="HIS_KIN"/>
    <property type="match status" value="1"/>
</dbReference>
<dbReference type="InterPro" id="IPR005467">
    <property type="entry name" value="His_kinase_dom"/>
</dbReference>
<dbReference type="AlphaFoldDB" id="A0A0M4LW53"/>
<dbReference type="NCBIfam" id="TIGR00229">
    <property type="entry name" value="sensory_box"/>
    <property type="match status" value="1"/>
</dbReference>
<accession>A0A0M4LW53</accession>